<evidence type="ECO:0000313" key="2">
    <source>
        <dbReference type="EMBL" id="MBZ4036799.1"/>
    </source>
</evidence>
<dbReference type="AlphaFoldDB" id="A0A9X1HE38"/>
<dbReference type="RefSeq" id="WP_223709125.1">
    <property type="nucleotide sequence ID" value="NZ_JAINUY010000006.1"/>
</dbReference>
<organism evidence="2 3">
    <name type="scientific">Flavobacterium potami</name>
    <dbReference type="NCBI Taxonomy" id="2872310"/>
    <lineage>
        <taxon>Bacteria</taxon>
        <taxon>Pseudomonadati</taxon>
        <taxon>Bacteroidota</taxon>
        <taxon>Flavobacteriia</taxon>
        <taxon>Flavobacteriales</taxon>
        <taxon>Flavobacteriaceae</taxon>
        <taxon>Flavobacterium</taxon>
    </lineage>
</organism>
<comment type="caution">
    <text evidence="2">The sequence shown here is derived from an EMBL/GenBank/DDBJ whole genome shotgun (WGS) entry which is preliminary data.</text>
</comment>
<keyword evidence="1" id="KW-1133">Transmembrane helix</keyword>
<name>A0A9X1HE38_9FLAO</name>
<keyword evidence="3" id="KW-1185">Reference proteome</keyword>
<evidence type="ECO:0000256" key="1">
    <source>
        <dbReference type="SAM" id="Phobius"/>
    </source>
</evidence>
<dbReference type="EMBL" id="JAINUY010000006">
    <property type="protein sequence ID" value="MBZ4036799.1"/>
    <property type="molecule type" value="Genomic_DNA"/>
</dbReference>
<dbReference type="Proteomes" id="UP001139366">
    <property type="component" value="Unassembled WGS sequence"/>
</dbReference>
<feature type="transmembrane region" description="Helical" evidence="1">
    <location>
        <begin position="6"/>
        <end position="28"/>
    </location>
</feature>
<keyword evidence="1" id="KW-0812">Transmembrane</keyword>
<accession>A0A9X1HE38</accession>
<reference evidence="2 3" key="1">
    <citation type="journal article" date="2023" name="Antonie Van Leeuwenhoek">
        <title>Flavobacterium potami sp. nov., a multi-metal resistance genes harbouring bacterium isolated from shallow river silt.</title>
        <authorList>
            <person name="Li S."/>
            <person name="Mao S."/>
            <person name="Mu W."/>
            <person name="Guo B."/>
            <person name="Li C."/>
            <person name="Zhu Q."/>
            <person name="Hou X."/>
            <person name="Zhao Y."/>
            <person name="Wei S."/>
            <person name="Liu H."/>
            <person name="Liu A."/>
        </authorList>
    </citation>
    <scope>NUCLEOTIDE SEQUENCE [LARGE SCALE GENOMIC DNA]</scope>
    <source>
        <strain evidence="2 3">17A</strain>
    </source>
</reference>
<proteinExistence type="predicted"/>
<gene>
    <name evidence="2" type="ORF">K6T82_18665</name>
</gene>
<evidence type="ECO:0000313" key="3">
    <source>
        <dbReference type="Proteomes" id="UP001139366"/>
    </source>
</evidence>
<protein>
    <submittedName>
        <fullName evidence="2">Uncharacterized protein</fullName>
    </submittedName>
</protein>
<keyword evidence="1" id="KW-0472">Membrane</keyword>
<sequence>MKRRLFFYTILFITIVVVTFYLYIGIAFGNGVAKMGKSVHNVQKEWKENKEEPLDTIKDLVVKKLDSVN</sequence>